<dbReference type="InterPro" id="IPR003594">
    <property type="entry name" value="HATPase_dom"/>
</dbReference>
<dbReference type="Proteomes" id="UP000436138">
    <property type="component" value="Chromosome"/>
</dbReference>
<organism evidence="3 4">
    <name type="scientific">Streptomyces broussonetiae</name>
    <dbReference type="NCBI Taxonomy" id="2686304"/>
    <lineage>
        <taxon>Bacteria</taxon>
        <taxon>Bacillati</taxon>
        <taxon>Actinomycetota</taxon>
        <taxon>Actinomycetes</taxon>
        <taxon>Kitasatosporales</taxon>
        <taxon>Streptomycetaceae</taxon>
        <taxon>Streptomyces</taxon>
    </lineage>
</organism>
<accession>A0A6I6N8B1</accession>
<reference evidence="3 4" key="1">
    <citation type="submission" date="2019-12" db="EMBL/GenBank/DDBJ databases">
        <title>Streptomyces sp. strain T44 isolated from rhizosphere soil of Broussonetia papyrifera.</title>
        <authorList>
            <person name="Mo P."/>
        </authorList>
    </citation>
    <scope>NUCLEOTIDE SEQUENCE [LARGE SCALE GENOMIC DNA]</scope>
    <source>
        <strain evidence="3 4">T44</strain>
    </source>
</reference>
<dbReference type="Gene3D" id="3.60.40.10">
    <property type="entry name" value="PPM-type phosphatase domain"/>
    <property type="match status" value="1"/>
</dbReference>
<gene>
    <name evidence="3" type="ORF">GQF42_16490</name>
</gene>
<evidence type="ECO:0000259" key="2">
    <source>
        <dbReference type="PROSITE" id="PS50112"/>
    </source>
</evidence>
<dbReference type="Pfam" id="PF08448">
    <property type="entry name" value="PAS_4"/>
    <property type="match status" value="1"/>
</dbReference>
<proteinExistence type="predicted"/>
<dbReference type="SMART" id="SM00065">
    <property type="entry name" value="GAF"/>
    <property type="match status" value="1"/>
</dbReference>
<dbReference type="GO" id="GO:0016791">
    <property type="term" value="F:phosphatase activity"/>
    <property type="evidence" value="ECO:0007669"/>
    <property type="project" value="TreeGrafter"/>
</dbReference>
<dbReference type="InterPro" id="IPR003018">
    <property type="entry name" value="GAF"/>
</dbReference>
<keyword evidence="1" id="KW-0378">Hydrolase</keyword>
<dbReference type="Pfam" id="PF13581">
    <property type="entry name" value="HATPase_c_2"/>
    <property type="match status" value="1"/>
</dbReference>
<dbReference type="InterPro" id="IPR001932">
    <property type="entry name" value="PPM-type_phosphatase-like_dom"/>
</dbReference>
<dbReference type="GO" id="GO:0006355">
    <property type="term" value="P:regulation of DNA-templated transcription"/>
    <property type="evidence" value="ECO:0007669"/>
    <property type="project" value="InterPro"/>
</dbReference>
<dbReference type="Pfam" id="PF01590">
    <property type="entry name" value="GAF"/>
    <property type="match status" value="1"/>
</dbReference>
<dbReference type="NCBIfam" id="TIGR00229">
    <property type="entry name" value="sensory_box"/>
    <property type="match status" value="2"/>
</dbReference>
<dbReference type="Gene3D" id="3.30.450.20">
    <property type="entry name" value="PAS domain"/>
    <property type="match status" value="2"/>
</dbReference>
<dbReference type="SUPFAM" id="SSF55785">
    <property type="entry name" value="PYP-like sensor domain (PAS domain)"/>
    <property type="match status" value="2"/>
</dbReference>
<dbReference type="Pfam" id="PF07228">
    <property type="entry name" value="SpoIIE"/>
    <property type="match status" value="1"/>
</dbReference>
<dbReference type="FunFam" id="3.30.450.40:FF:000035">
    <property type="entry name" value="PAS sensor protein"/>
    <property type="match status" value="1"/>
</dbReference>
<sequence>MDREPAFFPDPTLGMVGLDSGGRITAWGGAASAILGYDAEAVLGRPASELLASDADRPAVVAAARRCRMGESVREALAVRHHDGGPVELLVRSWPVATGARDVHWHLCFAEMAKVRRWDTDRAVIEGLFAQAPIGLAVLDTRLCFVRVNDALERIHGIPRKESLGRRISALFPGPETDLMEARQRRVLETGKPLTTEHRASMTAAGEGHRGWSITSFRLVDPRGTILGVASAVVDVTERNRARDRLMLLDEAARRIGTTLDVTRTAAELADVAVPRLADYIAVDLLRGIALGEESGPGPVGGGAVLRRAAICSLLKEAPEASYPVGELITFHQATPQARAMADGRSVLLPTLEDSEEWLAQDPHRAGKMIAAGIHSVMVIPLRARDVTLGVAHFYRWQRPEPFEDDDITVAEELVARAAVCVDNARRYTRERHTAITLQQSLLRTTTPENSAATTVCRHLPAIGPTGVGGDWFDVIPLSGARLGLIVGDVPGRGIHAVANAARLGTAVRALAQQDASPDELLTQLDDIVTQAAEEAEHHPEAPTAGIGTTCLYAIYDPVSRRCALAGAAHLPPVLVKPSGAPHLLDLRAGPPLGLGGMPFETTDVDVPEGSTLALYTNGLLHGEGRHHDIDAALRTLCRTLTHSGNNLEQVCDTALDALLPSRAPHDDAVLLLARTHALGPDRVATWDLPPDPAIVGQARSLTSTQLAAWDLEELAFTTELIVSELVTNAIRYGRAPIQLRLIRATTLVCEVSDASSTSPHMRQAADTDENGRGLFMIAQMADRWGTRHSLTGKTIWAECGALSSTAARRPGRRDLRPFRRAR</sequence>
<dbReference type="Pfam" id="PF00989">
    <property type="entry name" value="PAS"/>
    <property type="match status" value="1"/>
</dbReference>
<feature type="domain" description="PAS" evidence="2">
    <location>
        <begin position="15"/>
        <end position="45"/>
    </location>
</feature>
<dbReference type="SMART" id="SM00331">
    <property type="entry name" value="PP2C_SIG"/>
    <property type="match status" value="1"/>
</dbReference>
<dbReference type="KEGG" id="sbro:GQF42_16490"/>
<dbReference type="InterPro" id="IPR052016">
    <property type="entry name" value="Bact_Sigma-Reg"/>
</dbReference>
<dbReference type="InterPro" id="IPR036890">
    <property type="entry name" value="HATPase_C_sf"/>
</dbReference>
<dbReference type="FunFam" id="3.30.565.10:FF:000028">
    <property type="entry name" value="PAS sensor protein"/>
    <property type="match status" value="1"/>
</dbReference>
<dbReference type="AlphaFoldDB" id="A0A6I6N8B1"/>
<dbReference type="SMART" id="SM00091">
    <property type="entry name" value="PAS"/>
    <property type="match status" value="2"/>
</dbReference>
<dbReference type="RefSeq" id="WP_158920591.1">
    <property type="nucleotide sequence ID" value="NZ_CP047020.1"/>
</dbReference>
<dbReference type="PANTHER" id="PTHR43156:SF2">
    <property type="entry name" value="STAGE II SPORULATION PROTEIN E"/>
    <property type="match status" value="1"/>
</dbReference>
<dbReference type="EMBL" id="CP047020">
    <property type="protein sequence ID" value="QHA04676.1"/>
    <property type="molecule type" value="Genomic_DNA"/>
</dbReference>
<name>A0A6I6N8B1_9ACTN</name>
<dbReference type="InterPro" id="IPR036457">
    <property type="entry name" value="PPM-type-like_dom_sf"/>
</dbReference>
<evidence type="ECO:0000313" key="3">
    <source>
        <dbReference type="EMBL" id="QHA04676.1"/>
    </source>
</evidence>
<dbReference type="CDD" id="cd00130">
    <property type="entry name" value="PAS"/>
    <property type="match status" value="2"/>
</dbReference>
<dbReference type="PROSITE" id="PS50112">
    <property type="entry name" value="PAS"/>
    <property type="match status" value="2"/>
</dbReference>
<dbReference type="InterPro" id="IPR029016">
    <property type="entry name" value="GAF-like_dom_sf"/>
</dbReference>
<dbReference type="Gene3D" id="3.30.450.40">
    <property type="match status" value="1"/>
</dbReference>
<evidence type="ECO:0000313" key="4">
    <source>
        <dbReference type="Proteomes" id="UP000436138"/>
    </source>
</evidence>
<dbReference type="InterPro" id="IPR035965">
    <property type="entry name" value="PAS-like_dom_sf"/>
</dbReference>
<evidence type="ECO:0000256" key="1">
    <source>
        <dbReference type="ARBA" id="ARBA00022801"/>
    </source>
</evidence>
<dbReference type="Gene3D" id="3.30.565.10">
    <property type="entry name" value="Histidine kinase-like ATPase, C-terminal domain"/>
    <property type="match status" value="1"/>
</dbReference>
<dbReference type="PANTHER" id="PTHR43156">
    <property type="entry name" value="STAGE II SPORULATION PROTEIN E-RELATED"/>
    <property type="match status" value="1"/>
</dbReference>
<dbReference type="InterPro" id="IPR000014">
    <property type="entry name" value="PAS"/>
</dbReference>
<protein>
    <submittedName>
        <fullName evidence="3">SpoIIE family protein phosphatase</fullName>
    </submittedName>
</protein>
<dbReference type="InterPro" id="IPR013656">
    <property type="entry name" value="PAS_4"/>
</dbReference>
<keyword evidence="4" id="KW-1185">Reference proteome</keyword>
<dbReference type="SUPFAM" id="SSF55781">
    <property type="entry name" value="GAF domain-like"/>
    <property type="match status" value="1"/>
</dbReference>
<feature type="domain" description="PAS" evidence="2">
    <location>
        <begin position="121"/>
        <end position="191"/>
    </location>
</feature>
<dbReference type="InterPro" id="IPR013767">
    <property type="entry name" value="PAS_fold"/>
</dbReference>
<dbReference type="CDD" id="cd16936">
    <property type="entry name" value="HATPase_RsbW-like"/>
    <property type="match status" value="1"/>
</dbReference>